<name>A0A4R5W7U2_9BURK</name>
<sequence length="169" mass="19520">MQNIIFDKTDKGREEIITRKYRLASRLRTLLVLVDGKHDSDDLLRKVAAIGLNQASLDELEQQGYIQRQNSAAVVIETTEDFGNSQINSTELIQVLYDFYTESIKQNLGLRGYNLQFIVERAATLQDFHDLRAPFLDTINKVQTEKKALEIRDQLDELLSIMPVHPMRR</sequence>
<comment type="caution">
    <text evidence="1">The sequence shown here is derived from an EMBL/GenBank/DDBJ whole genome shotgun (WGS) entry which is preliminary data.</text>
</comment>
<evidence type="ECO:0000313" key="1">
    <source>
        <dbReference type="EMBL" id="TDK68345.1"/>
    </source>
</evidence>
<proteinExistence type="predicted"/>
<gene>
    <name evidence="1" type="ORF">E2I14_02040</name>
</gene>
<keyword evidence="2" id="KW-1185">Reference proteome</keyword>
<accession>A0A4R5W7U2</accession>
<evidence type="ECO:0000313" key="2">
    <source>
        <dbReference type="Proteomes" id="UP000294829"/>
    </source>
</evidence>
<dbReference type="Proteomes" id="UP000294829">
    <property type="component" value="Unassembled WGS sequence"/>
</dbReference>
<organism evidence="1 2">
    <name type="scientific">Sapientia aquatica</name>
    <dbReference type="NCBI Taxonomy" id="1549640"/>
    <lineage>
        <taxon>Bacteria</taxon>
        <taxon>Pseudomonadati</taxon>
        <taxon>Pseudomonadota</taxon>
        <taxon>Betaproteobacteria</taxon>
        <taxon>Burkholderiales</taxon>
        <taxon>Oxalobacteraceae</taxon>
        <taxon>Sapientia</taxon>
    </lineage>
</organism>
<dbReference type="EMBL" id="SMYL01000001">
    <property type="protein sequence ID" value="TDK68345.1"/>
    <property type="molecule type" value="Genomic_DNA"/>
</dbReference>
<protein>
    <submittedName>
        <fullName evidence="1">Uncharacterized protein</fullName>
    </submittedName>
</protein>
<dbReference type="AlphaFoldDB" id="A0A4R5W7U2"/>
<dbReference type="OrthoDB" id="8588059at2"/>
<reference evidence="1 2" key="1">
    <citation type="submission" date="2019-03" db="EMBL/GenBank/DDBJ databases">
        <title>Sapientia aquatica gen. nov., sp. nov., isolated from a crater lake.</title>
        <authorList>
            <person name="Felfoldi T."/>
            <person name="Szabo A."/>
            <person name="Toth E."/>
            <person name="Schumann P."/>
            <person name="Keki Z."/>
            <person name="Marialigeti K."/>
            <person name="Mathe I."/>
        </authorList>
    </citation>
    <scope>NUCLEOTIDE SEQUENCE [LARGE SCALE GENOMIC DNA]</scope>
    <source>
        <strain evidence="1 2">SA-152</strain>
    </source>
</reference>
<dbReference type="RefSeq" id="WP_133324918.1">
    <property type="nucleotide sequence ID" value="NZ_SMYL01000001.1"/>
</dbReference>